<dbReference type="AlphaFoldDB" id="A0A7I4YAP1"/>
<evidence type="ECO:0000313" key="2">
    <source>
        <dbReference type="Proteomes" id="UP000025227"/>
    </source>
</evidence>
<reference evidence="3" key="1">
    <citation type="submission" date="2020-12" db="UniProtKB">
        <authorList>
            <consortium name="WormBaseParasite"/>
        </authorList>
    </citation>
    <scope>IDENTIFICATION</scope>
    <source>
        <strain evidence="3">MHco3</strain>
    </source>
</reference>
<dbReference type="GO" id="GO:0005634">
    <property type="term" value="C:nucleus"/>
    <property type="evidence" value="ECO:0007669"/>
    <property type="project" value="TreeGrafter"/>
</dbReference>
<feature type="domain" description="Smr" evidence="1">
    <location>
        <begin position="664"/>
        <end position="744"/>
    </location>
</feature>
<sequence length="744" mass="83643">MSKPLQHVQCYDAYTPLENIQRCIREGHHVLILMRGVPGSGKSFLANSLASNHGGVVYSTDDFFVQNGQYRFQPEKLEEYHRNNILRVREAMLDGVKPIIVDNTNIYSNHMEQYTFHAVNNYYEIFVLEPETWWKYEAYECFVRNTHGLEMGKIEFMLQSLAEQGRPSLSRLVGKGRQVRIEPPCLEIADDDDKGVSMDHSQLSLQVPSHGRTLSLVVSSDPYPPGLLGQKSASAPASPSPTGTLASLLSPISLAFDPRSHLHSLTVRDMSTQTNEVVVTLTCAGISCFVDDVVEGAVQEVERFKERKLAMKDRVVKMENIPQVSELDVLIAIFPCEEIVNLSHYYQMLGLDECVKLFVELGSYVDWTASVREGAFIEELAAAEISATRPHAPPPITNWQRLAEQEDMKDKPSATPIQMDSADAEVKEITVTLGLDMLQKMSVLFGDGVAVEQECSLRVPVWLLEQLYLVWRGDAVRESHQGDAELAAFLQEDENNSSDPGGGPSVKRKLTVAQKLQLNMLLEEFSSCDDQSVERIFEDNRYDAEATRSTLNIMLNPDVDVVETPFVTPANKVAPVTTSRRPPPPQINLPLAQEQALQYRKEAEFHAWKRAEENQKAQRYIRSGMPAVAGAFQQVAREHASREKSLLEEASRIIIRAHEHSPVLDFHLLSQKEALSLLRDRLAVLDRPETKRYGRSDRRLHVITGYGKSSGGRAVIKRAVESYLRNKGYSYSFANMGEIVIQCK</sequence>
<dbReference type="Pfam" id="PF13671">
    <property type="entry name" value="AAA_33"/>
    <property type="match status" value="1"/>
</dbReference>
<dbReference type="Proteomes" id="UP000025227">
    <property type="component" value="Unplaced"/>
</dbReference>
<dbReference type="SUPFAM" id="SSF52540">
    <property type="entry name" value="P-loop containing nucleoside triphosphate hydrolases"/>
    <property type="match status" value="1"/>
</dbReference>
<evidence type="ECO:0000313" key="3">
    <source>
        <dbReference type="WBParaSite" id="HCON_00077480-00001"/>
    </source>
</evidence>
<dbReference type="WBParaSite" id="HCON_00077480-00001">
    <property type="protein sequence ID" value="HCON_00077480-00001"/>
    <property type="gene ID" value="HCON_00077480"/>
</dbReference>
<dbReference type="GO" id="GO:0004519">
    <property type="term" value="F:endonuclease activity"/>
    <property type="evidence" value="ECO:0007669"/>
    <property type="project" value="TreeGrafter"/>
</dbReference>
<dbReference type="OMA" id="HEQCWEP"/>
<dbReference type="Gene3D" id="3.30.1370.110">
    <property type="match status" value="1"/>
</dbReference>
<name>A0A7I4YAP1_HAECO</name>
<dbReference type="PROSITE" id="PS50828">
    <property type="entry name" value="SMR"/>
    <property type="match status" value="1"/>
</dbReference>
<dbReference type="OrthoDB" id="3231855at2759"/>
<dbReference type="Gene3D" id="3.40.50.300">
    <property type="entry name" value="P-loop containing nucleotide triphosphate hydrolases"/>
    <property type="match status" value="1"/>
</dbReference>
<dbReference type="InterPro" id="IPR002625">
    <property type="entry name" value="Smr_dom"/>
</dbReference>
<organism evidence="2 3">
    <name type="scientific">Haemonchus contortus</name>
    <name type="common">Barber pole worm</name>
    <dbReference type="NCBI Taxonomy" id="6289"/>
    <lineage>
        <taxon>Eukaryota</taxon>
        <taxon>Metazoa</taxon>
        <taxon>Ecdysozoa</taxon>
        <taxon>Nematoda</taxon>
        <taxon>Chromadorea</taxon>
        <taxon>Rhabditida</taxon>
        <taxon>Rhabditina</taxon>
        <taxon>Rhabditomorpha</taxon>
        <taxon>Strongyloidea</taxon>
        <taxon>Trichostrongylidae</taxon>
        <taxon>Haemonchus</taxon>
    </lineage>
</organism>
<dbReference type="InterPro" id="IPR052772">
    <property type="entry name" value="Endo/PolyKinase_Domain-Protein"/>
</dbReference>
<dbReference type="PANTHER" id="PTHR46535">
    <property type="entry name" value="NEDD4-BINDING PROTEIN 2"/>
    <property type="match status" value="1"/>
</dbReference>
<dbReference type="PANTHER" id="PTHR46535:SF1">
    <property type="entry name" value="NEDD4-BINDING PROTEIN 2"/>
    <property type="match status" value="1"/>
</dbReference>
<keyword evidence="2" id="KW-1185">Reference proteome</keyword>
<accession>A0A7I4YAP1</accession>
<dbReference type="SMART" id="SM00463">
    <property type="entry name" value="SMR"/>
    <property type="match status" value="1"/>
</dbReference>
<dbReference type="SUPFAM" id="SSF160443">
    <property type="entry name" value="SMR domain-like"/>
    <property type="match status" value="1"/>
</dbReference>
<dbReference type="InterPro" id="IPR036063">
    <property type="entry name" value="Smr_dom_sf"/>
</dbReference>
<protein>
    <submittedName>
        <fullName evidence="3">Smr domain-containing protein</fullName>
    </submittedName>
</protein>
<evidence type="ECO:0000259" key="1">
    <source>
        <dbReference type="PROSITE" id="PS50828"/>
    </source>
</evidence>
<proteinExistence type="predicted"/>
<dbReference type="InterPro" id="IPR027417">
    <property type="entry name" value="P-loop_NTPase"/>
</dbReference>